<evidence type="ECO:0000313" key="3">
    <source>
        <dbReference type="EnsemblMetazoa" id="AALFPA23_011544.P16377"/>
    </source>
</evidence>
<dbReference type="Proteomes" id="UP000069940">
    <property type="component" value="Unassembled WGS sequence"/>
</dbReference>
<name>A0ABM1YRM0_AEDAL</name>
<protein>
    <recommendedName>
        <fullName evidence="5">Secreted protein</fullName>
    </recommendedName>
</protein>
<reference evidence="3" key="2">
    <citation type="submission" date="2025-05" db="UniProtKB">
        <authorList>
            <consortium name="EnsemblMetazoa"/>
        </authorList>
    </citation>
    <scope>IDENTIFICATION</scope>
    <source>
        <strain evidence="3">Foshan</strain>
    </source>
</reference>
<keyword evidence="4" id="KW-1185">Reference proteome</keyword>
<evidence type="ECO:0000256" key="2">
    <source>
        <dbReference type="SAM" id="SignalP"/>
    </source>
</evidence>
<organism evidence="3 4">
    <name type="scientific">Aedes albopictus</name>
    <name type="common">Asian tiger mosquito</name>
    <name type="synonym">Stegomyia albopicta</name>
    <dbReference type="NCBI Taxonomy" id="7160"/>
    <lineage>
        <taxon>Eukaryota</taxon>
        <taxon>Metazoa</taxon>
        <taxon>Ecdysozoa</taxon>
        <taxon>Arthropoda</taxon>
        <taxon>Hexapoda</taxon>
        <taxon>Insecta</taxon>
        <taxon>Pterygota</taxon>
        <taxon>Neoptera</taxon>
        <taxon>Endopterygota</taxon>
        <taxon>Diptera</taxon>
        <taxon>Nematocera</taxon>
        <taxon>Culicoidea</taxon>
        <taxon>Culicidae</taxon>
        <taxon>Culicinae</taxon>
        <taxon>Aedini</taxon>
        <taxon>Aedes</taxon>
        <taxon>Stegomyia</taxon>
    </lineage>
</organism>
<evidence type="ECO:0000256" key="1">
    <source>
        <dbReference type="SAM" id="MobiDB-lite"/>
    </source>
</evidence>
<evidence type="ECO:0008006" key="5">
    <source>
        <dbReference type="Google" id="ProtNLM"/>
    </source>
</evidence>
<dbReference type="RefSeq" id="XP_029720870.2">
    <property type="nucleotide sequence ID" value="XM_029865010.2"/>
</dbReference>
<reference evidence="4" key="1">
    <citation type="journal article" date="2015" name="Proc. Natl. Acad. Sci. U.S.A.">
        <title>Genome sequence of the Asian Tiger mosquito, Aedes albopictus, reveals insights into its biology, genetics, and evolution.</title>
        <authorList>
            <person name="Chen X.G."/>
            <person name="Jiang X."/>
            <person name="Gu J."/>
            <person name="Xu M."/>
            <person name="Wu Y."/>
            <person name="Deng Y."/>
            <person name="Zhang C."/>
            <person name="Bonizzoni M."/>
            <person name="Dermauw W."/>
            <person name="Vontas J."/>
            <person name="Armbruster P."/>
            <person name="Huang X."/>
            <person name="Yang Y."/>
            <person name="Zhang H."/>
            <person name="He W."/>
            <person name="Peng H."/>
            <person name="Liu Y."/>
            <person name="Wu K."/>
            <person name="Chen J."/>
            <person name="Lirakis M."/>
            <person name="Topalis P."/>
            <person name="Van Leeuwen T."/>
            <person name="Hall A.B."/>
            <person name="Jiang X."/>
            <person name="Thorpe C."/>
            <person name="Mueller R.L."/>
            <person name="Sun C."/>
            <person name="Waterhouse R.M."/>
            <person name="Yan G."/>
            <person name="Tu Z.J."/>
            <person name="Fang X."/>
            <person name="James A.A."/>
        </authorList>
    </citation>
    <scope>NUCLEOTIDE SEQUENCE [LARGE SCALE GENOMIC DNA]</scope>
    <source>
        <strain evidence="4">Foshan</strain>
    </source>
</reference>
<keyword evidence="2" id="KW-0732">Signal</keyword>
<sequence length="181" mass="18396">MKSSLIFSLIVLAFRATLSSSGLVQSAAIVVLVANGSDITINLPGEYSHNRLLNVVSDSGNNNPSVFDWVGGNGANKAPRLSIGGGNQGSNGGGGRGGGVGAAVIDALWKAESSTAAGAGQDDEYVDSGESEESKKVTIMQTTNAAETTTARSLAVASGSSRTTLNTWHSKYVTAALNHPD</sequence>
<proteinExistence type="predicted"/>
<feature type="compositionally biased region" description="Acidic residues" evidence="1">
    <location>
        <begin position="121"/>
        <end position="131"/>
    </location>
</feature>
<evidence type="ECO:0000313" key="4">
    <source>
        <dbReference type="Proteomes" id="UP000069940"/>
    </source>
</evidence>
<feature type="signal peptide" evidence="2">
    <location>
        <begin position="1"/>
        <end position="21"/>
    </location>
</feature>
<accession>A0ABM1YRM0</accession>
<feature type="chain" id="PRO_5045310071" description="Secreted protein" evidence="2">
    <location>
        <begin position="22"/>
        <end position="181"/>
    </location>
</feature>
<dbReference type="EnsemblMetazoa" id="AALFPA23_011544.R16377">
    <property type="protein sequence ID" value="AALFPA23_011544.P16377"/>
    <property type="gene ID" value="AALFPA23_011544"/>
</dbReference>
<feature type="region of interest" description="Disordered" evidence="1">
    <location>
        <begin position="115"/>
        <end position="136"/>
    </location>
</feature>
<dbReference type="GeneID" id="109417366"/>